<protein>
    <submittedName>
        <fullName evidence="2">Winged helix-turn-helix domain-containing protein</fullName>
    </submittedName>
</protein>
<name>A0A4R0IRG1_9ACTN</name>
<accession>A0A4R0IRG1</accession>
<gene>
    <name evidence="2" type="ORF">E0H75_42450</name>
</gene>
<dbReference type="Pfam" id="PF12840">
    <property type="entry name" value="HTH_20"/>
    <property type="match status" value="1"/>
</dbReference>
<comment type="caution">
    <text evidence="2">The sequence shown here is derived from an EMBL/GenBank/DDBJ whole genome shotgun (WGS) entry which is preliminary data.</text>
</comment>
<dbReference type="InterPro" id="IPR036388">
    <property type="entry name" value="WH-like_DNA-bd_sf"/>
</dbReference>
<dbReference type="EMBL" id="SJKD01000019">
    <property type="protein sequence ID" value="TCC33918.1"/>
    <property type="molecule type" value="Genomic_DNA"/>
</dbReference>
<dbReference type="SUPFAM" id="SSF46785">
    <property type="entry name" value="Winged helix' DNA-binding domain"/>
    <property type="match status" value="1"/>
</dbReference>
<feature type="non-terminal residue" evidence="2">
    <location>
        <position position="1"/>
    </location>
</feature>
<feature type="region of interest" description="Disordered" evidence="1">
    <location>
        <begin position="15"/>
        <end position="80"/>
    </location>
</feature>
<dbReference type="OrthoDB" id="3239785at2"/>
<feature type="compositionally biased region" description="Polar residues" evidence="1">
    <location>
        <begin position="28"/>
        <end position="37"/>
    </location>
</feature>
<evidence type="ECO:0000256" key="1">
    <source>
        <dbReference type="SAM" id="MobiDB-lite"/>
    </source>
</evidence>
<dbReference type="Proteomes" id="UP000293342">
    <property type="component" value="Unassembled WGS sequence"/>
</dbReference>
<organism evidence="2 3">
    <name type="scientific">Kribbella capetownensis</name>
    <dbReference type="NCBI Taxonomy" id="1572659"/>
    <lineage>
        <taxon>Bacteria</taxon>
        <taxon>Bacillati</taxon>
        <taxon>Actinomycetota</taxon>
        <taxon>Actinomycetes</taxon>
        <taxon>Propionibacteriales</taxon>
        <taxon>Kribbellaceae</taxon>
        <taxon>Kribbella</taxon>
    </lineage>
</organism>
<evidence type="ECO:0000313" key="3">
    <source>
        <dbReference type="Proteomes" id="UP000293342"/>
    </source>
</evidence>
<sequence>LVKLRTLTGDDLAAAGTSYGSRVRGSNAAGTDDNTVEQAPETTSASSPSTPHTHQPAAAPTSETSAAPAPIQPAAKGNGINGVTNAVARFRQAQRETNAIAIISELRVAGAAGVSTAELVDRLGLPKATVNRHIRALIGEGQVARGGDGRARLLEDAA</sequence>
<evidence type="ECO:0000313" key="2">
    <source>
        <dbReference type="EMBL" id="TCC33918.1"/>
    </source>
</evidence>
<dbReference type="AlphaFoldDB" id="A0A4R0IRG1"/>
<feature type="compositionally biased region" description="Low complexity" evidence="1">
    <location>
        <begin position="38"/>
        <end position="69"/>
    </location>
</feature>
<dbReference type="InterPro" id="IPR036390">
    <property type="entry name" value="WH_DNA-bd_sf"/>
</dbReference>
<dbReference type="RefSeq" id="WP_131519405.1">
    <property type="nucleotide sequence ID" value="NZ_SJKD01000019.1"/>
</dbReference>
<keyword evidence="3" id="KW-1185">Reference proteome</keyword>
<proteinExistence type="predicted"/>
<dbReference type="Gene3D" id="1.10.10.10">
    <property type="entry name" value="Winged helix-like DNA-binding domain superfamily/Winged helix DNA-binding domain"/>
    <property type="match status" value="1"/>
</dbReference>
<reference evidence="2 3" key="1">
    <citation type="submission" date="2019-02" db="EMBL/GenBank/DDBJ databases">
        <title>Kribbella capetownensis sp. nov. and Kribbella speibonae sp. nov., isolated from soil.</title>
        <authorList>
            <person name="Curtis S.M."/>
            <person name="Norton I."/>
            <person name="Everest G.J."/>
            <person name="Meyers P.R."/>
        </authorList>
    </citation>
    <scope>NUCLEOTIDE SEQUENCE [LARGE SCALE GENOMIC DNA]</scope>
    <source>
        <strain evidence="2 3">YM53</strain>
    </source>
</reference>